<name>A0AAX2RWA2_BURCE</name>
<evidence type="ECO:0008006" key="5">
    <source>
        <dbReference type="Google" id="ProtNLM"/>
    </source>
</evidence>
<dbReference type="AlphaFoldDB" id="A0AAX2RWA2"/>
<proteinExistence type="predicted"/>
<feature type="domain" description="Bacteriophage SP-beta YorD" evidence="1">
    <location>
        <begin position="15"/>
        <end position="73"/>
    </location>
</feature>
<dbReference type="Pfam" id="PF16778">
    <property type="entry name" value="Phage_tail_APC"/>
    <property type="match status" value="1"/>
</dbReference>
<reference evidence="3 4" key="1">
    <citation type="submission" date="2019-03" db="EMBL/GenBank/DDBJ databases">
        <title>Burkholderia cepacia outbreak.</title>
        <authorList>
            <person name="Farzana R."/>
            <person name="Walsh T.R."/>
        </authorList>
    </citation>
    <scope>NUCLEOTIDE SEQUENCE [LARGE SCALE GENOMIC DNA]</scope>
    <source>
        <strain evidence="4">d13</strain>
    </source>
</reference>
<dbReference type="Pfam" id="PF09636">
    <property type="entry name" value="XkdW"/>
    <property type="match status" value="1"/>
</dbReference>
<dbReference type="Gene3D" id="6.10.140.1310">
    <property type="match status" value="1"/>
</dbReference>
<protein>
    <recommendedName>
        <fullName evidence="5">Phage tail protein</fullName>
    </recommendedName>
</protein>
<evidence type="ECO:0000313" key="3">
    <source>
        <dbReference type="EMBL" id="TEU51362.1"/>
    </source>
</evidence>
<dbReference type="EMBL" id="SNSQ01000007">
    <property type="protein sequence ID" value="TEU51362.1"/>
    <property type="molecule type" value="Genomic_DNA"/>
</dbReference>
<feature type="domain" description="Phage tail assembly chaperone-like" evidence="2">
    <location>
        <begin position="78"/>
        <end position="140"/>
    </location>
</feature>
<dbReference type="InterPro" id="IPR031893">
    <property type="entry name" value="Phage_tail_APC"/>
</dbReference>
<dbReference type="Proteomes" id="UP000298234">
    <property type="component" value="Unassembled WGS sequence"/>
</dbReference>
<evidence type="ECO:0000259" key="1">
    <source>
        <dbReference type="Pfam" id="PF09636"/>
    </source>
</evidence>
<evidence type="ECO:0000259" key="2">
    <source>
        <dbReference type="Pfam" id="PF16778"/>
    </source>
</evidence>
<organism evidence="3 4">
    <name type="scientific">Burkholderia cepacia</name>
    <name type="common">Pseudomonas cepacia</name>
    <dbReference type="NCBI Taxonomy" id="292"/>
    <lineage>
        <taxon>Bacteria</taxon>
        <taxon>Pseudomonadati</taxon>
        <taxon>Pseudomonadota</taxon>
        <taxon>Betaproteobacteria</taxon>
        <taxon>Burkholderiales</taxon>
        <taxon>Burkholderiaceae</taxon>
        <taxon>Burkholderia</taxon>
        <taxon>Burkholderia cepacia complex</taxon>
    </lineage>
</organism>
<dbReference type="InterPro" id="IPR019094">
    <property type="entry name" value="Phage_SP-beta_YorD"/>
</dbReference>
<accession>A0AAX2RWA2</accession>
<gene>
    <name evidence="3" type="ORF">E3D37_08045</name>
</gene>
<sequence>MRTMNFSGYTHDHMVLALKRMYPALVAGRDYRAAHPLGQDGEQSGPPFIAYWASDSVAQPDEADVEAFFRANEESIRAEHVRLFRDMALRSTDSKTIAPPDAPDAIKALAVAWVTYREALRNVPEQERFPFEVTWPAPPDEQPAGQ</sequence>
<comment type="caution">
    <text evidence="3">The sequence shown here is derived from an EMBL/GenBank/DDBJ whole genome shotgun (WGS) entry which is preliminary data.</text>
</comment>
<evidence type="ECO:0000313" key="4">
    <source>
        <dbReference type="Proteomes" id="UP000298234"/>
    </source>
</evidence>